<accession>G2QWR9</accession>
<dbReference type="SUPFAM" id="SSF53178">
    <property type="entry name" value="Peptidyl-tRNA hydrolase-like"/>
    <property type="match status" value="1"/>
</dbReference>
<dbReference type="GO" id="GO:0004045">
    <property type="term" value="F:peptidyl-tRNA hydrolase activity"/>
    <property type="evidence" value="ECO:0007669"/>
    <property type="project" value="UniProtKB-EC"/>
</dbReference>
<dbReference type="KEGG" id="ttt:THITE_2107941"/>
<dbReference type="InterPro" id="IPR018171">
    <property type="entry name" value="Pept_tRNA_hydro_CS"/>
</dbReference>
<keyword evidence="2" id="KW-0820">tRNA-binding</keyword>
<organism evidence="6 7">
    <name type="scientific">Thermothielavioides terrestris (strain ATCC 38088 / NRRL 8126)</name>
    <name type="common">Thielavia terrestris</name>
    <dbReference type="NCBI Taxonomy" id="578455"/>
    <lineage>
        <taxon>Eukaryota</taxon>
        <taxon>Fungi</taxon>
        <taxon>Dikarya</taxon>
        <taxon>Ascomycota</taxon>
        <taxon>Pezizomycotina</taxon>
        <taxon>Sordariomycetes</taxon>
        <taxon>Sordariomycetidae</taxon>
        <taxon>Sordariales</taxon>
        <taxon>Chaetomiaceae</taxon>
        <taxon>Thermothielavioides</taxon>
        <taxon>Thermothielavioides terrestris</taxon>
    </lineage>
</organism>
<dbReference type="GO" id="GO:0000049">
    <property type="term" value="F:tRNA binding"/>
    <property type="evidence" value="ECO:0007669"/>
    <property type="project" value="UniProtKB-KW"/>
</dbReference>
<evidence type="ECO:0000256" key="5">
    <source>
        <dbReference type="ARBA" id="ARBA00038063"/>
    </source>
</evidence>
<evidence type="ECO:0000256" key="4">
    <source>
        <dbReference type="ARBA" id="ARBA00022884"/>
    </source>
</evidence>
<keyword evidence="4" id="KW-0694">RNA-binding</keyword>
<dbReference type="PANTHER" id="PTHR17224">
    <property type="entry name" value="PEPTIDYL-TRNA HYDROLASE"/>
    <property type="match status" value="1"/>
</dbReference>
<evidence type="ECO:0000313" key="7">
    <source>
        <dbReference type="Proteomes" id="UP000008181"/>
    </source>
</evidence>
<reference evidence="6 7" key="1">
    <citation type="journal article" date="2011" name="Nat. Biotechnol.">
        <title>Comparative genomic analysis of the thermophilic biomass-degrading fungi Myceliophthora thermophila and Thielavia terrestris.</title>
        <authorList>
            <person name="Berka R.M."/>
            <person name="Grigoriev I.V."/>
            <person name="Otillar R."/>
            <person name="Salamov A."/>
            <person name="Grimwood J."/>
            <person name="Reid I."/>
            <person name="Ishmael N."/>
            <person name="John T."/>
            <person name="Darmond C."/>
            <person name="Moisan M.-C."/>
            <person name="Henrissat B."/>
            <person name="Coutinho P.M."/>
            <person name="Lombard V."/>
            <person name="Natvig D.O."/>
            <person name="Lindquist E."/>
            <person name="Schmutz J."/>
            <person name="Lucas S."/>
            <person name="Harris P."/>
            <person name="Powlowski J."/>
            <person name="Bellemare A."/>
            <person name="Taylor D."/>
            <person name="Butler G."/>
            <person name="de Vries R.P."/>
            <person name="Allijn I.E."/>
            <person name="van den Brink J."/>
            <person name="Ushinsky S."/>
            <person name="Storms R."/>
            <person name="Powell A.J."/>
            <person name="Paulsen I.T."/>
            <person name="Elbourne L.D.H."/>
            <person name="Baker S.E."/>
            <person name="Magnuson J."/>
            <person name="LaBoissiere S."/>
            <person name="Clutterbuck A.J."/>
            <person name="Martinez D."/>
            <person name="Wogulis M."/>
            <person name="de Leon A.L."/>
            <person name="Rey M.W."/>
            <person name="Tsang A."/>
        </authorList>
    </citation>
    <scope>NUCLEOTIDE SEQUENCE [LARGE SCALE GENOMIC DNA]</scope>
    <source>
        <strain evidence="7">ATCC 38088 / NRRL 8126</strain>
    </source>
</reference>
<dbReference type="RefSeq" id="XP_003649419.1">
    <property type="nucleotide sequence ID" value="XM_003649371.1"/>
</dbReference>
<evidence type="ECO:0000256" key="2">
    <source>
        <dbReference type="ARBA" id="ARBA00022555"/>
    </source>
</evidence>
<dbReference type="EMBL" id="CP003009">
    <property type="protein sequence ID" value="AEO63083.1"/>
    <property type="molecule type" value="Genomic_DNA"/>
</dbReference>
<keyword evidence="7" id="KW-1185">Reference proteome</keyword>
<dbReference type="InterPro" id="IPR036416">
    <property type="entry name" value="Pept_tRNA_hydro_sf"/>
</dbReference>
<dbReference type="OrthoDB" id="1711136at2759"/>
<dbReference type="GeneID" id="11516599"/>
<dbReference type="Proteomes" id="UP000008181">
    <property type="component" value="Chromosome 1"/>
</dbReference>
<evidence type="ECO:0000313" key="6">
    <source>
        <dbReference type="EMBL" id="AEO63083.1"/>
    </source>
</evidence>
<dbReference type="HOGENOM" id="CLU_062456_2_0_1"/>
<comment type="similarity">
    <text evidence="5">Belongs to the PTH family.</text>
</comment>
<dbReference type="EC" id="3.1.1.29" evidence="1"/>
<dbReference type="STRING" id="578455.G2QWR9"/>
<sequence length="200" mass="21545">MAGVRRIMMVSLGNPGLKYSLTYHSAGHRVLGDIVSHLGPHQPAFSESTVGGLATLSSVGPRYSLFQSPVLMNISGPWVAKAYKKVLSDHQLMPAELGFILVHDDMELDFGMVKIREWDRSARGHNGVKSVKDALKAGSAGKWARVSVGIGRPEARDRESVTDFVLSKMSSKHDAMLRKNGTAGLASALGDLEGKWGFSA</sequence>
<dbReference type="eggNOG" id="KOG2255">
    <property type="taxonomic scope" value="Eukaryota"/>
</dbReference>
<proteinExistence type="inferred from homology"/>
<dbReference type="AlphaFoldDB" id="G2QWR9"/>
<dbReference type="InterPro" id="IPR001328">
    <property type="entry name" value="Pept_tRNA_hydro"/>
</dbReference>
<dbReference type="Pfam" id="PF01195">
    <property type="entry name" value="Pept_tRNA_hydro"/>
    <property type="match status" value="1"/>
</dbReference>
<evidence type="ECO:0000256" key="1">
    <source>
        <dbReference type="ARBA" id="ARBA00013260"/>
    </source>
</evidence>
<name>G2QWR9_THETT</name>
<dbReference type="PANTHER" id="PTHR17224:SF1">
    <property type="entry name" value="PEPTIDYL-TRNA HYDROLASE"/>
    <property type="match status" value="1"/>
</dbReference>
<dbReference type="Gene3D" id="3.40.50.1470">
    <property type="entry name" value="Peptidyl-tRNA hydrolase"/>
    <property type="match status" value="1"/>
</dbReference>
<gene>
    <name evidence="6" type="ORF">THITE_2107941</name>
</gene>
<protein>
    <recommendedName>
        <fullName evidence="1">peptidyl-tRNA hydrolase</fullName>
        <ecNumber evidence="1">3.1.1.29</ecNumber>
    </recommendedName>
</protein>
<dbReference type="PROSITE" id="PS01196">
    <property type="entry name" value="PEPT_TRNA_HYDROL_2"/>
    <property type="match status" value="1"/>
</dbReference>
<evidence type="ECO:0000256" key="3">
    <source>
        <dbReference type="ARBA" id="ARBA00022801"/>
    </source>
</evidence>
<keyword evidence="3" id="KW-0378">Hydrolase</keyword>